<keyword evidence="11" id="KW-1185">Reference proteome</keyword>
<gene>
    <name evidence="10" type="ORF">BO222_02010</name>
</gene>
<dbReference type="PANTHER" id="PTHR12112:SF22">
    <property type="entry name" value="MANGANESE-DEPENDENT INORGANIC PYROPHOSPHATASE-RELATED"/>
    <property type="match status" value="1"/>
</dbReference>
<dbReference type="InterPro" id="IPR000644">
    <property type="entry name" value="CBS_dom"/>
</dbReference>
<dbReference type="InterPro" id="IPR004097">
    <property type="entry name" value="DHHA2"/>
</dbReference>
<dbReference type="Gene3D" id="3.90.1640.10">
    <property type="entry name" value="inorganic pyrophosphatase (n-terminal core)"/>
    <property type="match status" value="1"/>
</dbReference>
<dbReference type="GO" id="GO:0046872">
    <property type="term" value="F:metal ion binding"/>
    <property type="evidence" value="ECO:0007669"/>
    <property type="project" value="UniProtKB-KW"/>
</dbReference>
<dbReference type="Pfam" id="PF02833">
    <property type="entry name" value="DHHA2"/>
    <property type="match status" value="1"/>
</dbReference>
<evidence type="ECO:0000256" key="8">
    <source>
        <dbReference type="PROSITE-ProRule" id="PRU00703"/>
    </source>
</evidence>
<reference evidence="10 11" key="1">
    <citation type="submission" date="2016-11" db="EMBL/GenBank/DDBJ databases">
        <title>Description of two novel members of the family Erysipelotrichaceae: Ileibacterium lipovorans gen. nov., sp. nov. and Dubosiella newyorkensis, gen. nov., sp. nov.</title>
        <authorList>
            <person name="Cox L.M."/>
            <person name="Sohn J."/>
            <person name="Tyrrell K.L."/>
            <person name="Citron D.M."/>
            <person name="Lawson P.A."/>
            <person name="Patel N.B."/>
            <person name="Iizumi T."/>
            <person name="Perez-Perez G.I."/>
            <person name="Goldstein E.J."/>
            <person name="Blaser M.J."/>
        </authorList>
    </citation>
    <scope>NUCLEOTIDE SEQUENCE [LARGE SCALE GENOMIC DNA]</scope>
    <source>
        <strain evidence="10 11">NYU-BL-A3</strain>
    </source>
</reference>
<dbReference type="OrthoDB" id="9766150at2"/>
<comment type="caution">
    <text evidence="10">The sequence shown here is derived from an EMBL/GenBank/DDBJ whole genome shotgun (WGS) entry which is preliminary data.</text>
</comment>
<dbReference type="GO" id="GO:0004427">
    <property type="term" value="F:inorganic diphosphate phosphatase activity"/>
    <property type="evidence" value="ECO:0007669"/>
    <property type="project" value="UniProtKB-EC"/>
</dbReference>
<dbReference type="InterPro" id="IPR001667">
    <property type="entry name" value="DDH_dom"/>
</dbReference>
<dbReference type="GO" id="GO:0005737">
    <property type="term" value="C:cytoplasm"/>
    <property type="evidence" value="ECO:0007669"/>
    <property type="project" value="InterPro"/>
</dbReference>
<keyword evidence="8" id="KW-0129">CBS domain</keyword>
<dbReference type="EMBL" id="MPJW01000064">
    <property type="protein sequence ID" value="OLU42171.1"/>
    <property type="molecule type" value="Genomic_DNA"/>
</dbReference>
<evidence type="ECO:0000256" key="7">
    <source>
        <dbReference type="ARBA" id="ARBA00047820"/>
    </source>
</evidence>
<evidence type="ECO:0000313" key="10">
    <source>
        <dbReference type="EMBL" id="OLU42171.1"/>
    </source>
</evidence>
<evidence type="ECO:0000256" key="6">
    <source>
        <dbReference type="ARBA" id="ARBA00032535"/>
    </source>
</evidence>
<sequence length="532" mass="60309">MSQPIYVIGHKRPDSDSICAAISLANLKRELGENAVAARLGHLNPETQFILNKVGVKPPILLTTAKNSLEEIEIDEAILINRMETLRYGWDLLLDNDAKTIYVVDDEGNFSGIVTLAEISKIQMQDLNKTKELLKDTPTMNLRDVVHGKILYEGNRKKSGEVRISDKKMMDRDLTGAIMVLNDHEDNMIKAMAKGAAVIIIAEDFVPNDYIFEMAKSMGVTLISTPYNLMKIIQMIYRSIPVEFIMTPKEDAIMFHPSEYTEDVEREMLKTRHSSYPVVEGKRIVGSVARYNLLKAEKKKFILVDHNESKQSIDDRDKGEVLEIVDHHRIGDIETDKPIVYRNMIVGSSCTIVAMMYNEYGITMPDKIARLILYAMISDTMNFNSPTCTQTDKLVAAKIEMDYGLDTDKMAEELFKATATIEGKEFKNILYNDCKEFTFQDLKANISQVFLFDYKEVDKIEPEFTAYMESEIAKTKLDLWIMAFTNVEGKGSRFIAVGPLAERLKDAIVQFEEKGFVSRKKQIVPGVAAALR</sequence>
<organism evidence="10 11">
    <name type="scientific">Ileibacterium valens</name>
    <dbReference type="NCBI Taxonomy" id="1862668"/>
    <lineage>
        <taxon>Bacteria</taxon>
        <taxon>Bacillati</taxon>
        <taxon>Bacillota</taxon>
        <taxon>Erysipelotrichia</taxon>
        <taxon>Erysipelotrichales</taxon>
        <taxon>Erysipelotrichaceae</taxon>
        <taxon>Ileibacterium</taxon>
    </lineage>
</organism>
<dbReference type="Pfam" id="PF01368">
    <property type="entry name" value="DHH"/>
    <property type="match status" value="1"/>
</dbReference>
<keyword evidence="3" id="KW-0479">Metal-binding</keyword>
<keyword evidence="4" id="KW-0378">Hydrolase</keyword>
<dbReference type="SUPFAM" id="SSF75138">
    <property type="entry name" value="HprK N-terminal domain-like"/>
    <property type="match status" value="1"/>
</dbReference>
<dbReference type="EC" id="3.6.1.1" evidence="2"/>
<name>A0A1U7NIE6_9FIRM</name>
<dbReference type="InterPro" id="IPR038763">
    <property type="entry name" value="DHH_sf"/>
</dbReference>
<dbReference type="AlphaFoldDB" id="A0A1U7NIE6"/>
<evidence type="ECO:0000256" key="4">
    <source>
        <dbReference type="ARBA" id="ARBA00022801"/>
    </source>
</evidence>
<dbReference type="NCBIfam" id="NF011443">
    <property type="entry name" value="PRK14869.1-5"/>
    <property type="match status" value="1"/>
</dbReference>
<dbReference type="RefSeq" id="WP_075817923.1">
    <property type="nucleotide sequence ID" value="NZ_CAOUMU010000118.1"/>
</dbReference>
<dbReference type="SUPFAM" id="SSF54631">
    <property type="entry name" value="CBS-domain pair"/>
    <property type="match status" value="1"/>
</dbReference>
<dbReference type="Pfam" id="PF07085">
    <property type="entry name" value="DRTGG"/>
    <property type="match status" value="1"/>
</dbReference>
<dbReference type="InterPro" id="IPR046342">
    <property type="entry name" value="CBS_dom_sf"/>
</dbReference>
<dbReference type="Proteomes" id="UP000186341">
    <property type="component" value="Unassembled WGS sequence"/>
</dbReference>
<evidence type="ECO:0000313" key="11">
    <source>
        <dbReference type="Proteomes" id="UP000186341"/>
    </source>
</evidence>
<dbReference type="SMART" id="SM00116">
    <property type="entry name" value="CBS"/>
    <property type="match status" value="2"/>
</dbReference>
<proteinExistence type="predicted"/>
<dbReference type="PANTHER" id="PTHR12112">
    <property type="entry name" value="BNIP - RELATED"/>
    <property type="match status" value="1"/>
</dbReference>
<dbReference type="PROSITE" id="PS51371">
    <property type="entry name" value="CBS"/>
    <property type="match status" value="1"/>
</dbReference>
<evidence type="ECO:0000256" key="2">
    <source>
        <dbReference type="ARBA" id="ARBA00012146"/>
    </source>
</evidence>
<keyword evidence="5" id="KW-0464">Manganese</keyword>
<dbReference type="Gene3D" id="3.10.310.20">
    <property type="entry name" value="DHHA2 domain"/>
    <property type="match status" value="1"/>
</dbReference>
<comment type="catalytic activity">
    <reaction evidence="7">
        <text>diphosphate + H2O = 2 phosphate + H(+)</text>
        <dbReference type="Rhea" id="RHEA:24576"/>
        <dbReference type="ChEBI" id="CHEBI:15377"/>
        <dbReference type="ChEBI" id="CHEBI:15378"/>
        <dbReference type="ChEBI" id="CHEBI:33019"/>
        <dbReference type="ChEBI" id="CHEBI:43474"/>
        <dbReference type="EC" id="3.6.1.1"/>
    </reaction>
</comment>
<dbReference type="SUPFAM" id="SSF64182">
    <property type="entry name" value="DHH phosphoesterases"/>
    <property type="match status" value="1"/>
</dbReference>
<protein>
    <recommendedName>
        <fullName evidence="2">inorganic diphosphatase</fullName>
        <ecNumber evidence="2">3.6.1.1</ecNumber>
    </recommendedName>
    <alternativeName>
        <fullName evidence="6">Pyrophosphate phospho-hydrolase</fullName>
    </alternativeName>
</protein>
<evidence type="ECO:0000256" key="5">
    <source>
        <dbReference type="ARBA" id="ARBA00023211"/>
    </source>
</evidence>
<evidence type="ECO:0000256" key="1">
    <source>
        <dbReference type="ARBA" id="ARBA00001936"/>
    </source>
</evidence>
<dbReference type="InterPro" id="IPR010766">
    <property type="entry name" value="DRTGG"/>
</dbReference>
<dbReference type="GeneID" id="82202011"/>
<evidence type="ECO:0000259" key="9">
    <source>
        <dbReference type="PROSITE" id="PS51371"/>
    </source>
</evidence>
<dbReference type="Pfam" id="PF00571">
    <property type="entry name" value="CBS"/>
    <property type="match status" value="1"/>
</dbReference>
<dbReference type="InterPro" id="IPR028979">
    <property type="entry name" value="Ser_kin/Pase_Hpr-like_N_sf"/>
</dbReference>
<accession>A0A1U7NIE6</accession>
<feature type="domain" description="CBS" evidence="9">
    <location>
        <begin position="246"/>
        <end position="304"/>
    </location>
</feature>
<dbReference type="InterPro" id="IPR038222">
    <property type="entry name" value="DHHA2_dom_sf"/>
</dbReference>
<evidence type="ECO:0000256" key="3">
    <source>
        <dbReference type="ARBA" id="ARBA00022723"/>
    </source>
</evidence>
<dbReference type="Gene3D" id="3.40.1390.20">
    <property type="entry name" value="HprK N-terminal domain-like"/>
    <property type="match status" value="1"/>
</dbReference>
<dbReference type="SMART" id="SM01131">
    <property type="entry name" value="DHHA2"/>
    <property type="match status" value="1"/>
</dbReference>
<comment type="cofactor">
    <cofactor evidence="1">
        <name>Mn(2+)</name>
        <dbReference type="ChEBI" id="CHEBI:29035"/>
    </cofactor>
</comment>
<dbReference type="Gene3D" id="3.10.580.10">
    <property type="entry name" value="CBS-domain"/>
    <property type="match status" value="1"/>
</dbReference>